<evidence type="ECO:0000259" key="5">
    <source>
        <dbReference type="PROSITE" id="PS51296"/>
    </source>
</evidence>
<evidence type="ECO:0000256" key="1">
    <source>
        <dbReference type="ARBA" id="ARBA00022714"/>
    </source>
</evidence>
<gene>
    <name evidence="6" type="ORF">VVD49_13160</name>
</gene>
<proteinExistence type="predicted"/>
<reference evidence="6 7" key="1">
    <citation type="submission" date="2024-01" db="EMBL/GenBank/DDBJ databases">
        <title>Uliginosibacterium soil sp. nov.</title>
        <authorList>
            <person name="Lv Y."/>
        </authorList>
    </citation>
    <scope>NUCLEOTIDE SEQUENCE [LARGE SCALE GENOMIC DNA]</scope>
    <source>
        <strain evidence="6 7">H3</strain>
    </source>
</reference>
<evidence type="ECO:0000313" key="6">
    <source>
        <dbReference type="EMBL" id="MEC5386679.1"/>
    </source>
</evidence>
<evidence type="ECO:0000313" key="7">
    <source>
        <dbReference type="Proteomes" id="UP001331561"/>
    </source>
</evidence>
<dbReference type="PROSITE" id="PS51296">
    <property type="entry name" value="RIESKE"/>
    <property type="match status" value="1"/>
</dbReference>
<name>A0ABU6K439_9RHOO</name>
<feature type="domain" description="Rieske" evidence="5">
    <location>
        <begin position="14"/>
        <end position="120"/>
    </location>
</feature>
<keyword evidence="7" id="KW-1185">Reference proteome</keyword>
<keyword evidence="1" id="KW-0001">2Fe-2S</keyword>
<dbReference type="Gene3D" id="2.102.10.10">
    <property type="entry name" value="Rieske [2Fe-2S] iron-sulphur domain"/>
    <property type="match status" value="1"/>
</dbReference>
<dbReference type="Pfam" id="PF00355">
    <property type="entry name" value="Rieske"/>
    <property type="match status" value="1"/>
</dbReference>
<dbReference type="EMBL" id="JAYXHS010000002">
    <property type="protein sequence ID" value="MEC5386679.1"/>
    <property type="molecule type" value="Genomic_DNA"/>
</dbReference>
<sequence length="131" mass="14355">MAVSESEMAELNERVVCESGAVTDGGDGVVFSVRQDDEDVPAFVIRHEGVAHAYVNRCRHIPVELDWMPGRFFDDEGVYLVCATHGALYEPASGRCAGGPCSGRGLEPVSVEERDGHIYLKVMNDREGRNE</sequence>
<keyword evidence="2" id="KW-0479">Metal-binding</keyword>
<organism evidence="6 7">
    <name type="scientific">Uliginosibacterium silvisoli</name>
    <dbReference type="NCBI Taxonomy" id="3114758"/>
    <lineage>
        <taxon>Bacteria</taxon>
        <taxon>Pseudomonadati</taxon>
        <taxon>Pseudomonadota</taxon>
        <taxon>Betaproteobacteria</taxon>
        <taxon>Rhodocyclales</taxon>
        <taxon>Zoogloeaceae</taxon>
        <taxon>Uliginosibacterium</taxon>
    </lineage>
</organism>
<comment type="caution">
    <text evidence="6">The sequence shown here is derived from an EMBL/GenBank/DDBJ whole genome shotgun (WGS) entry which is preliminary data.</text>
</comment>
<dbReference type="PANTHER" id="PTHR40261">
    <property type="match status" value="1"/>
</dbReference>
<dbReference type="InterPro" id="IPR017941">
    <property type="entry name" value="Rieske_2Fe-2S"/>
</dbReference>
<dbReference type="RefSeq" id="WP_327599638.1">
    <property type="nucleotide sequence ID" value="NZ_JAYXHS010000002.1"/>
</dbReference>
<evidence type="ECO:0000256" key="3">
    <source>
        <dbReference type="ARBA" id="ARBA00023004"/>
    </source>
</evidence>
<dbReference type="Proteomes" id="UP001331561">
    <property type="component" value="Unassembled WGS sequence"/>
</dbReference>
<keyword evidence="4" id="KW-0411">Iron-sulfur</keyword>
<accession>A0ABU6K439</accession>
<evidence type="ECO:0000256" key="2">
    <source>
        <dbReference type="ARBA" id="ARBA00022723"/>
    </source>
</evidence>
<dbReference type="PANTHER" id="PTHR40261:SF1">
    <property type="entry name" value="RIESKE DOMAIN-CONTAINING PROTEIN"/>
    <property type="match status" value="1"/>
</dbReference>
<dbReference type="InterPro" id="IPR036922">
    <property type="entry name" value="Rieske_2Fe-2S_sf"/>
</dbReference>
<protein>
    <submittedName>
        <fullName evidence="6">Rieske 2Fe-2S domain-containing protein</fullName>
    </submittedName>
</protein>
<keyword evidence="3" id="KW-0408">Iron</keyword>
<dbReference type="SUPFAM" id="SSF50022">
    <property type="entry name" value="ISP domain"/>
    <property type="match status" value="1"/>
</dbReference>
<evidence type="ECO:0000256" key="4">
    <source>
        <dbReference type="ARBA" id="ARBA00023014"/>
    </source>
</evidence>